<evidence type="ECO:0000256" key="1">
    <source>
        <dbReference type="ARBA" id="ARBA00022741"/>
    </source>
</evidence>
<dbReference type="PANTHER" id="PTHR47977">
    <property type="entry name" value="RAS-RELATED PROTEIN RAB"/>
    <property type="match status" value="1"/>
</dbReference>
<dbReference type="PROSITE" id="PS51420">
    <property type="entry name" value="RHO"/>
    <property type="match status" value="1"/>
</dbReference>
<dbReference type="PROSITE" id="PS51421">
    <property type="entry name" value="RAS"/>
    <property type="match status" value="1"/>
</dbReference>
<dbReference type="EMBL" id="RRYP01015350">
    <property type="protein sequence ID" value="TNV75540.1"/>
    <property type="molecule type" value="Genomic_DNA"/>
</dbReference>
<dbReference type="SMART" id="SM00177">
    <property type="entry name" value="ARF"/>
    <property type="match status" value="1"/>
</dbReference>
<dbReference type="InterPro" id="IPR001806">
    <property type="entry name" value="Small_GTPase"/>
</dbReference>
<feature type="region of interest" description="Disordered" evidence="3">
    <location>
        <begin position="186"/>
        <end position="206"/>
    </location>
</feature>
<sequence length="206" mass="23527">MNSTLVPGDIPPKIILRIVMIGFHGAGKTSFLLRYFEGHFQDQYYPTIGIDFKIRTEQRDGRECKFQVWDTAGAERFHSISAVYYRNANGMLIFVDLSSQQSIEDQVNHWMTQIEKNASDNICRLLVGTKSDLPQLISDEDLEGYASKYNMAFIKTSSKENINVKEAMEQIMNDVYRQSKDQNFANLSIPQRGPTQPAHKSNSCCK</sequence>
<dbReference type="GO" id="GO:0003924">
    <property type="term" value="F:GTPase activity"/>
    <property type="evidence" value="ECO:0007669"/>
    <property type="project" value="InterPro"/>
</dbReference>
<dbReference type="SMART" id="SM00173">
    <property type="entry name" value="RAS"/>
    <property type="match status" value="1"/>
</dbReference>
<dbReference type="NCBIfam" id="TIGR00231">
    <property type="entry name" value="small_GTP"/>
    <property type="match status" value="1"/>
</dbReference>
<proteinExistence type="predicted"/>
<evidence type="ECO:0000256" key="2">
    <source>
        <dbReference type="ARBA" id="ARBA00023134"/>
    </source>
</evidence>
<dbReference type="FunFam" id="3.40.50.300:FF:001447">
    <property type="entry name" value="Ras-related protein Rab-1B"/>
    <property type="match status" value="1"/>
</dbReference>
<dbReference type="PROSITE" id="PS51419">
    <property type="entry name" value="RAB"/>
    <property type="match status" value="1"/>
</dbReference>
<dbReference type="PRINTS" id="PR00449">
    <property type="entry name" value="RASTRNSFRMNG"/>
</dbReference>
<organism evidence="4 5">
    <name type="scientific">Halteria grandinella</name>
    <dbReference type="NCBI Taxonomy" id="5974"/>
    <lineage>
        <taxon>Eukaryota</taxon>
        <taxon>Sar</taxon>
        <taxon>Alveolata</taxon>
        <taxon>Ciliophora</taxon>
        <taxon>Intramacronucleata</taxon>
        <taxon>Spirotrichea</taxon>
        <taxon>Stichotrichia</taxon>
        <taxon>Sporadotrichida</taxon>
        <taxon>Halteriidae</taxon>
        <taxon>Halteria</taxon>
    </lineage>
</organism>
<keyword evidence="2" id="KW-0342">GTP-binding</keyword>
<evidence type="ECO:0000313" key="4">
    <source>
        <dbReference type="EMBL" id="TNV75540.1"/>
    </source>
</evidence>
<keyword evidence="5" id="KW-1185">Reference proteome</keyword>
<dbReference type="Gene3D" id="3.40.50.300">
    <property type="entry name" value="P-loop containing nucleotide triphosphate hydrolases"/>
    <property type="match status" value="1"/>
</dbReference>
<comment type="caution">
    <text evidence="4">The sequence shown here is derived from an EMBL/GenBank/DDBJ whole genome shotgun (WGS) entry which is preliminary data.</text>
</comment>
<dbReference type="AlphaFoldDB" id="A0A8J8NJD5"/>
<keyword evidence="1" id="KW-0547">Nucleotide-binding</keyword>
<dbReference type="InterPro" id="IPR005225">
    <property type="entry name" value="Small_GTP-bd"/>
</dbReference>
<dbReference type="SMART" id="SM00174">
    <property type="entry name" value="RHO"/>
    <property type="match status" value="1"/>
</dbReference>
<dbReference type="InterPro" id="IPR027417">
    <property type="entry name" value="P-loop_NTPase"/>
</dbReference>
<protein>
    <submittedName>
        <fullName evidence="4">Uncharacterized protein</fullName>
    </submittedName>
</protein>
<dbReference type="Proteomes" id="UP000785679">
    <property type="component" value="Unassembled WGS sequence"/>
</dbReference>
<dbReference type="SMART" id="SM00176">
    <property type="entry name" value="RAN"/>
    <property type="match status" value="1"/>
</dbReference>
<dbReference type="GO" id="GO:0005525">
    <property type="term" value="F:GTP binding"/>
    <property type="evidence" value="ECO:0007669"/>
    <property type="project" value="UniProtKB-KW"/>
</dbReference>
<dbReference type="Pfam" id="PF00071">
    <property type="entry name" value="Ras"/>
    <property type="match status" value="1"/>
</dbReference>
<dbReference type="SMART" id="SM00175">
    <property type="entry name" value="RAB"/>
    <property type="match status" value="1"/>
</dbReference>
<evidence type="ECO:0000256" key="3">
    <source>
        <dbReference type="SAM" id="MobiDB-lite"/>
    </source>
</evidence>
<dbReference type="OrthoDB" id="48625at2759"/>
<dbReference type="InterPro" id="IPR050227">
    <property type="entry name" value="Rab"/>
</dbReference>
<accession>A0A8J8NJD5</accession>
<reference evidence="4" key="1">
    <citation type="submission" date="2019-06" db="EMBL/GenBank/DDBJ databases">
        <authorList>
            <person name="Zheng W."/>
        </authorList>
    </citation>
    <scope>NUCLEOTIDE SEQUENCE</scope>
    <source>
        <strain evidence="4">QDHG01</strain>
    </source>
</reference>
<dbReference type="SUPFAM" id="SSF52540">
    <property type="entry name" value="P-loop containing nucleoside triphosphate hydrolases"/>
    <property type="match status" value="1"/>
</dbReference>
<name>A0A8J8NJD5_HALGN</name>
<gene>
    <name evidence="4" type="ORF">FGO68_gene172</name>
</gene>
<dbReference type="CDD" id="cd00154">
    <property type="entry name" value="Rab"/>
    <property type="match status" value="1"/>
</dbReference>
<evidence type="ECO:0000313" key="5">
    <source>
        <dbReference type="Proteomes" id="UP000785679"/>
    </source>
</evidence>